<evidence type="ECO:0000313" key="2">
    <source>
        <dbReference type="Proteomes" id="UP000814140"/>
    </source>
</evidence>
<reference evidence="1" key="2">
    <citation type="journal article" date="2022" name="New Phytol.">
        <title>Evolutionary transition to the ectomycorrhizal habit in the genomes of a hyperdiverse lineage of mushroom-forming fungi.</title>
        <authorList>
            <person name="Looney B."/>
            <person name="Miyauchi S."/>
            <person name="Morin E."/>
            <person name="Drula E."/>
            <person name="Courty P.E."/>
            <person name="Kohler A."/>
            <person name="Kuo A."/>
            <person name="LaButti K."/>
            <person name="Pangilinan J."/>
            <person name="Lipzen A."/>
            <person name="Riley R."/>
            <person name="Andreopoulos W."/>
            <person name="He G."/>
            <person name="Johnson J."/>
            <person name="Nolan M."/>
            <person name="Tritt A."/>
            <person name="Barry K.W."/>
            <person name="Grigoriev I.V."/>
            <person name="Nagy L.G."/>
            <person name="Hibbett D."/>
            <person name="Henrissat B."/>
            <person name="Matheny P.B."/>
            <person name="Labbe J."/>
            <person name="Martin F.M."/>
        </authorList>
    </citation>
    <scope>NUCLEOTIDE SEQUENCE</scope>
    <source>
        <strain evidence="1">HHB10654</strain>
    </source>
</reference>
<accession>A0ACB8SJX6</accession>
<name>A0ACB8SJX6_9AGAM</name>
<proteinExistence type="predicted"/>
<evidence type="ECO:0000313" key="1">
    <source>
        <dbReference type="EMBL" id="KAI0056557.1"/>
    </source>
</evidence>
<sequence length="121" mass="13122">MRLWASSGSVDARSTLVDAGPPVLLAVPSPKFLLYGAPPAIIVPIFHVIFPIFLPAGRVAGRRGASGVSAAMMKDAVGCCGSTRLKANWMMHAGCRYVYTAQHWNIDRDDNNKRRRANIEA</sequence>
<keyword evidence="2" id="KW-1185">Reference proteome</keyword>
<dbReference type="EMBL" id="MU277262">
    <property type="protein sequence ID" value="KAI0056557.1"/>
    <property type="molecule type" value="Genomic_DNA"/>
</dbReference>
<organism evidence="1 2">
    <name type="scientific">Artomyces pyxidatus</name>
    <dbReference type="NCBI Taxonomy" id="48021"/>
    <lineage>
        <taxon>Eukaryota</taxon>
        <taxon>Fungi</taxon>
        <taxon>Dikarya</taxon>
        <taxon>Basidiomycota</taxon>
        <taxon>Agaricomycotina</taxon>
        <taxon>Agaricomycetes</taxon>
        <taxon>Russulales</taxon>
        <taxon>Auriscalpiaceae</taxon>
        <taxon>Artomyces</taxon>
    </lineage>
</organism>
<gene>
    <name evidence="1" type="ORF">BV25DRAFT_1564476</name>
</gene>
<reference evidence="1" key="1">
    <citation type="submission" date="2021-03" db="EMBL/GenBank/DDBJ databases">
        <authorList>
            <consortium name="DOE Joint Genome Institute"/>
            <person name="Ahrendt S."/>
            <person name="Looney B.P."/>
            <person name="Miyauchi S."/>
            <person name="Morin E."/>
            <person name="Drula E."/>
            <person name="Courty P.E."/>
            <person name="Chicoki N."/>
            <person name="Fauchery L."/>
            <person name="Kohler A."/>
            <person name="Kuo A."/>
            <person name="Labutti K."/>
            <person name="Pangilinan J."/>
            <person name="Lipzen A."/>
            <person name="Riley R."/>
            <person name="Andreopoulos W."/>
            <person name="He G."/>
            <person name="Johnson J."/>
            <person name="Barry K.W."/>
            <person name="Grigoriev I.V."/>
            <person name="Nagy L."/>
            <person name="Hibbett D."/>
            <person name="Henrissat B."/>
            <person name="Matheny P.B."/>
            <person name="Labbe J."/>
            <person name="Martin F."/>
        </authorList>
    </citation>
    <scope>NUCLEOTIDE SEQUENCE</scope>
    <source>
        <strain evidence="1">HHB10654</strain>
    </source>
</reference>
<dbReference type="Proteomes" id="UP000814140">
    <property type="component" value="Unassembled WGS sequence"/>
</dbReference>
<protein>
    <submittedName>
        <fullName evidence="1">Uncharacterized protein</fullName>
    </submittedName>
</protein>
<comment type="caution">
    <text evidence="1">The sequence shown here is derived from an EMBL/GenBank/DDBJ whole genome shotgun (WGS) entry which is preliminary data.</text>
</comment>